<evidence type="ECO:0000313" key="3">
    <source>
        <dbReference type="Proteomes" id="UP000239898"/>
    </source>
</evidence>
<dbReference type="SUPFAM" id="SSF82171">
    <property type="entry name" value="DPP6 N-terminal domain-like"/>
    <property type="match status" value="1"/>
</dbReference>
<dbReference type="Pfam" id="PF07676">
    <property type="entry name" value="PD40"/>
    <property type="match status" value="2"/>
</dbReference>
<dbReference type="InterPro" id="IPR011042">
    <property type="entry name" value="6-blade_b-propeller_TolB-like"/>
</dbReference>
<dbReference type="AlphaFoldDB" id="A0A2S6ZAX1"/>
<dbReference type="EMBL" id="MIGX01000138">
    <property type="protein sequence ID" value="PPT81731.1"/>
    <property type="molecule type" value="Genomic_DNA"/>
</dbReference>
<dbReference type="RefSeq" id="WP_128421638.1">
    <property type="nucleotide sequence ID" value="NZ_CP049017.1"/>
</dbReference>
<proteinExistence type="predicted"/>
<accession>A0A2S6ZAX1</accession>
<feature type="chain" id="PRO_5015733270" evidence="1">
    <location>
        <begin position="23"/>
        <end position="300"/>
    </location>
</feature>
<dbReference type="InterPro" id="IPR011659">
    <property type="entry name" value="WD40"/>
</dbReference>
<reference evidence="2 3" key="1">
    <citation type="submission" date="2016-08" db="EMBL/GenBank/DDBJ databases">
        <title>Evolution of the type three secretion system and type three effector repertoires in Xanthomonas.</title>
        <authorList>
            <person name="Merda D."/>
            <person name="Briand M."/>
            <person name="Bosis E."/>
            <person name="Rousseau C."/>
            <person name="Portier P."/>
            <person name="Jacques M.-A."/>
            <person name="Fischer-Le Saux M."/>
        </authorList>
    </citation>
    <scope>NUCLEOTIDE SEQUENCE [LARGE SCALE GENOMIC DNA]</scope>
    <source>
        <strain evidence="2 3">CFBP 4691</strain>
    </source>
</reference>
<organism evidence="2 3">
    <name type="scientific">Xanthomonas theicola</name>
    <dbReference type="NCBI Taxonomy" id="56464"/>
    <lineage>
        <taxon>Bacteria</taxon>
        <taxon>Pseudomonadati</taxon>
        <taxon>Pseudomonadota</taxon>
        <taxon>Gammaproteobacteria</taxon>
        <taxon>Lysobacterales</taxon>
        <taxon>Lysobacteraceae</taxon>
        <taxon>Xanthomonas</taxon>
    </lineage>
</organism>
<name>A0A2S6ZAX1_9XANT</name>
<comment type="caution">
    <text evidence="2">The sequence shown here is derived from an EMBL/GenBank/DDBJ whole genome shotgun (WGS) entry which is preliminary data.</text>
</comment>
<feature type="signal peptide" evidence="1">
    <location>
        <begin position="1"/>
        <end position="22"/>
    </location>
</feature>
<dbReference type="Proteomes" id="UP000239898">
    <property type="component" value="Unassembled WGS sequence"/>
</dbReference>
<keyword evidence="3" id="KW-1185">Reference proteome</keyword>
<gene>
    <name evidence="2" type="ORF">XthCFBP4691_17875</name>
</gene>
<protein>
    <submittedName>
        <fullName evidence="2">TolB-like protein</fullName>
    </submittedName>
</protein>
<dbReference type="Gene3D" id="2.120.10.30">
    <property type="entry name" value="TolB, C-terminal domain"/>
    <property type="match status" value="1"/>
</dbReference>
<dbReference type="OrthoDB" id="9809364at2"/>
<evidence type="ECO:0000313" key="2">
    <source>
        <dbReference type="EMBL" id="PPT81731.1"/>
    </source>
</evidence>
<evidence type="ECO:0000256" key="1">
    <source>
        <dbReference type="SAM" id="SignalP"/>
    </source>
</evidence>
<sequence>MRPPALPLALAASLLCAPSAFALSEFGIEGIMGVVSTKADETRASVSADEQRIVWASPDRTGEPGGGDLCQATLRDGRWADPQPLPAPLNPPSAETAPFFSADGHRLYFASDRAGGHGGNALYRAALLADSRYGPPQNLGAAVNSRGGERAPTLSLDATRLLFVSDGHGGASGLDLFVARLQGQVFGQRQALDAVNSADDETDAAWLGDGRALLFARARKVQGTQLLLAQCGDGRYLQPPPLALSFNSADGDTRGAVLDMSKPTELLLDGSARAPKAVQRDACRMKAPVASGSGDCAGVR</sequence>
<keyword evidence="1" id="KW-0732">Signal</keyword>